<sequence>MKTKYNRREAIQLSVLAGLGLSLSGYSSAFNKLEKIQERPIPSSGELLPIVGLGTWQSFDVGNSKEQRDVLTEVLMEMNRLGGKMIDSSPMYGSSERVVGDLTAQLDFGNALFYATKVWTSGQTAGIRQMQDSMEKMQRRTMDLMQIHNLVDWKTHVKTLKGWREEGKIRYWGITHYVDSTHATLENIIKTERPDFVQFNYSIRSRNTEKSLFDTAEKYGVATIINQPYEGGSLFRAVKGKSLPEWAKENDIHSWGQYFLKFILSHKNVTCVIPGTSKPHHMIDNMTAGLGKMPDNDFRNKMAHHLKSL</sequence>
<dbReference type="Gene3D" id="3.20.20.100">
    <property type="entry name" value="NADP-dependent oxidoreductase domain"/>
    <property type="match status" value="1"/>
</dbReference>
<dbReference type="InterPro" id="IPR053135">
    <property type="entry name" value="AKR2_Oxidoreductase"/>
</dbReference>
<protein>
    <submittedName>
        <fullName evidence="2">Aldo/keto reductase</fullName>
    </submittedName>
</protein>
<dbReference type="InterPro" id="IPR036812">
    <property type="entry name" value="NAD(P)_OxRdtase_dom_sf"/>
</dbReference>
<dbReference type="PANTHER" id="PTHR43312">
    <property type="entry name" value="D-THREO-ALDOSE 1-DEHYDROGENASE"/>
    <property type="match status" value="1"/>
</dbReference>
<dbReference type="Pfam" id="PF00248">
    <property type="entry name" value="Aldo_ket_red"/>
    <property type="match status" value="1"/>
</dbReference>
<evidence type="ECO:0000313" key="3">
    <source>
        <dbReference type="Proteomes" id="UP001595841"/>
    </source>
</evidence>
<dbReference type="EMBL" id="JBHSCL010000004">
    <property type="protein sequence ID" value="MFC4220103.1"/>
    <property type="molecule type" value="Genomic_DNA"/>
</dbReference>
<name>A0ABV8PIT4_9FLAO</name>
<evidence type="ECO:0000313" key="2">
    <source>
        <dbReference type="EMBL" id="MFC4220103.1"/>
    </source>
</evidence>
<organism evidence="2 3">
    <name type="scientific">Flagellimonas marina</name>
    <dbReference type="NCBI Taxonomy" id="1775168"/>
    <lineage>
        <taxon>Bacteria</taxon>
        <taxon>Pseudomonadati</taxon>
        <taxon>Bacteroidota</taxon>
        <taxon>Flavobacteriia</taxon>
        <taxon>Flavobacteriales</taxon>
        <taxon>Flavobacteriaceae</taxon>
        <taxon>Flagellimonas</taxon>
    </lineage>
</organism>
<keyword evidence="3" id="KW-1185">Reference proteome</keyword>
<reference evidence="3" key="1">
    <citation type="journal article" date="2019" name="Int. J. Syst. Evol. Microbiol.">
        <title>The Global Catalogue of Microorganisms (GCM) 10K type strain sequencing project: providing services to taxonomists for standard genome sequencing and annotation.</title>
        <authorList>
            <consortium name="The Broad Institute Genomics Platform"/>
            <consortium name="The Broad Institute Genome Sequencing Center for Infectious Disease"/>
            <person name="Wu L."/>
            <person name="Ma J."/>
        </authorList>
    </citation>
    <scope>NUCLEOTIDE SEQUENCE [LARGE SCALE GENOMIC DNA]</scope>
    <source>
        <strain evidence="3">CGMCC 1.15774</strain>
    </source>
</reference>
<accession>A0ABV8PIT4</accession>
<dbReference type="PANTHER" id="PTHR43312:SF1">
    <property type="entry name" value="NADP-DEPENDENT OXIDOREDUCTASE DOMAIN-CONTAINING PROTEIN"/>
    <property type="match status" value="1"/>
</dbReference>
<dbReference type="InterPro" id="IPR023210">
    <property type="entry name" value="NADP_OxRdtase_dom"/>
</dbReference>
<dbReference type="Proteomes" id="UP001595841">
    <property type="component" value="Unassembled WGS sequence"/>
</dbReference>
<dbReference type="SUPFAM" id="SSF51430">
    <property type="entry name" value="NAD(P)-linked oxidoreductase"/>
    <property type="match status" value="1"/>
</dbReference>
<evidence type="ECO:0000259" key="1">
    <source>
        <dbReference type="Pfam" id="PF00248"/>
    </source>
</evidence>
<feature type="domain" description="NADP-dependent oxidoreductase" evidence="1">
    <location>
        <begin position="51"/>
        <end position="298"/>
    </location>
</feature>
<comment type="caution">
    <text evidence="2">The sequence shown here is derived from an EMBL/GenBank/DDBJ whole genome shotgun (WGS) entry which is preliminary data.</text>
</comment>
<dbReference type="RefSeq" id="WP_379763433.1">
    <property type="nucleotide sequence ID" value="NZ_JBHSCL010000004.1"/>
</dbReference>
<gene>
    <name evidence="2" type="ORF">ACFOWS_08165</name>
</gene>
<proteinExistence type="predicted"/>
<dbReference type="CDD" id="cd19095">
    <property type="entry name" value="AKR_PA4992-like"/>
    <property type="match status" value="1"/>
</dbReference>